<feature type="domain" description="CobW/HypB/UreG nucleotide-binding" evidence="8">
    <location>
        <begin position="35"/>
        <end position="196"/>
    </location>
</feature>
<name>A0A517Y3A7_9BACT</name>
<keyword evidence="10" id="KW-1185">Reference proteome</keyword>
<evidence type="ECO:0000313" key="10">
    <source>
        <dbReference type="Proteomes" id="UP000319576"/>
    </source>
</evidence>
<sequence length="221" mass="23685">MTARIVEVRKGLRKKNDEIAAGLRERFAAAGTFVVNLVSGPGTGKTLLLERTLAALRDRGRNPAALVGDLETDNDAVRLARSGAPVRQINTHGICHLEADMVGRHLDGWALADHDYLFVENVGNLVCTAGYDLGEALRVVLLSVTEGEDKPLKYPTLFNTADVGLITKCDLAAACEFDPAAAVRNLHAVRPGLPVLRVSAKTGDGLGEWLALLESRRTPEG</sequence>
<keyword evidence="7" id="KW-0342">GTP-binding</keyword>
<dbReference type="InterPro" id="IPR004392">
    <property type="entry name" value="Hyd_mat_HypB"/>
</dbReference>
<dbReference type="SUPFAM" id="SSF52540">
    <property type="entry name" value="P-loop containing nucleoside triphosphate hydrolases"/>
    <property type="match status" value="1"/>
</dbReference>
<dbReference type="GO" id="GO:0008270">
    <property type="term" value="F:zinc ion binding"/>
    <property type="evidence" value="ECO:0007669"/>
    <property type="project" value="TreeGrafter"/>
</dbReference>
<evidence type="ECO:0000256" key="1">
    <source>
        <dbReference type="ARBA" id="ARBA00006211"/>
    </source>
</evidence>
<gene>
    <name evidence="9" type="primary">hypB</name>
    <name evidence="9" type="ORF">ETAA1_62430</name>
</gene>
<evidence type="ECO:0000256" key="7">
    <source>
        <dbReference type="ARBA" id="ARBA00023134"/>
    </source>
</evidence>
<keyword evidence="6" id="KW-0862">Zinc</keyword>
<dbReference type="OrthoDB" id="9802035at2"/>
<dbReference type="Gene3D" id="3.40.50.300">
    <property type="entry name" value="P-loop containing nucleotide triphosphate hydrolases"/>
    <property type="match status" value="1"/>
</dbReference>
<dbReference type="PANTHER" id="PTHR30134:SF2">
    <property type="entry name" value="HYDROGENASE MATURATION FACTOR HYPB"/>
    <property type="match status" value="1"/>
</dbReference>
<dbReference type="InterPro" id="IPR003495">
    <property type="entry name" value="CobW/HypB/UreG_nucleotide-bd"/>
</dbReference>
<dbReference type="Proteomes" id="UP000319576">
    <property type="component" value="Chromosome"/>
</dbReference>
<proteinExistence type="inferred from homology"/>
<dbReference type="GO" id="GO:0005525">
    <property type="term" value="F:GTP binding"/>
    <property type="evidence" value="ECO:0007669"/>
    <property type="project" value="UniProtKB-KW"/>
</dbReference>
<evidence type="ECO:0000256" key="4">
    <source>
        <dbReference type="ARBA" id="ARBA00022741"/>
    </source>
</evidence>
<accession>A0A517Y3A7</accession>
<dbReference type="PANTHER" id="PTHR30134">
    <property type="entry name" value="HYDROGENASE PROTEIN ASSEMBLY PROTEIN, NICKEL CHAPERONE"/>
    <property type="match status" value="1"/>
</dbReference>
<evidence type="ECO:0000256" key="2">
    <source>
        <dbReference type="ARBA" id="ARBA00022596"/>
    </source>
</evidence>
<dbReference type="KEGG" id="uli:ETAA1_62430"/>
<comment type="similarity">
    <text evidence="1">Belongs to the SIMIBI class G3E GTPase family. HypB/HupM subfamily.</text>
</comment>
<evidence type="ECO:0000256" key="3">
    <source>
        <dbReference type="ARBA" id="ARBA00022723"/>
    </source>
</evidence>
<keyword evidence="5" id="KW-0378">Hydrolase</keyword>
<dbReference type="EMBL" id="CP036273">
    <property type="protein sequence ID" value="QDU24229.1"/>
    <property type="molecule type" value="Genomic_DNA"/>
</dbReference>
<dbReference type="NCBIfam" id="TIGR00073">
    <property type="entry name" value="hypB"/>
    <property type="match status" value="1"/>
</dbReference>
<evidence type="ECO:0000313" key="9">
    <source>
        <dbReference type="EMBL" id="QDU24229.1"/>
    </source>
</evidence>
<dbReference type="GO" id="GO:0051604">
    <property type="term" value="P:protein maturation"/>
    <property type="evidence" value="ECO:0007669"/>
    <property type="project" value="InterPro"/>
</dbReference>
<dbReference type="GO" id="GO:0003924">
    <property type="term" value="F:GTPase activity"/>
    <property type="evidence" value="ECO:0007669"/>
    <property type="project" value="InterPro"/>
</dbReference>
<keyword evidence="4" id="KW-0547">Nucleotide-binding</keyword>
<evidence type="ECO:0000259" key="8">
    <source>
        <dbReference type="Pfam" id="PF02492"/>
    </source>
</evidence>
<dbReference type="GO" id="GO:0016151">
    <property type="term" value="F:nickel cation binding"/>
    <property type="evidence" value="ECO:0007669"/>
    <property type="project" value="InterPro"/>
</dbReference>
<dbReference type="RefSeq" id="WP_145244404.1">
    <property type="nucleotide sequence ID" value="NZ_CP036273.1"/>
</dbReference>
<organism evidence="9 10">
    <name type="scientific">Urbifossiella limnaea</name>
    <dbReference type="NCBI Taxonomy" id="2528023"/>
    <lineage>
        <taxon>Bacteria</taxon>
        <taxon>Pseudomonadati</taxon>
        <taxon>Planctomycetota</taxon>
        <taxon>Planctomycetia</taxon>
        <taxon>Gemmatales</taxon>
        <taxon>Gemmataceae</taxon>
        <taxon>Urbifossiella</taxon>
    </lineage>
</organism>
<dbReference type="AlphaFoldDB" id="A0A517Y3A7"/>
<reference evidence="9 10" key="1">
    <citation type="submission" date="2019-02" db="EMBL/GenBank/DDBJ databases">
        <title>Deep-cultivation of Planctomycetes and their phenomic and genomic characterization uncovers novel biology.</title>
        <authorList>
            <person name="Wiegand S."/>
            <person name="Jogler M."/>
            <person name="Boedeker C."/>
            <person name="Pinto D."/>
            <person name="Vollmers J."/>
            <person name="Rivas-Marin E."/>
            <person name="Kohn T."/>
            <person name="Peeters S.H."/>
            <person name="Heuer A."/>
            <person name="Rast P."/>
            <person name="Oberbeckmann S."/>
            <person name="Bunk B."/>
            <person name="Jeske O."/>
            <person name="Meyerdierks A."/>
            <person name="Storesund J.E."/>
            <person name="Kallscheuer N."/>
            <person name="Luecker S."/>
            <person name="Lage O.M."/>
            <person name="Pohl T."/>
            <person name="Merkel B.J."/>
            <person name="Hornburger P."/>
            <person name="Mueller R.-W."/>
            <person name="Bruemmer F."/>
            <person name="Labrenz M."/>
            <person name="Spormann A.M."/>
            <person name="Op den Camp H."/>
            <person name="Overmann J."/>
            <person name="Amann R."/>
            <person name="Jetten M.S.M."/>
            <person name="Mascher T."/>
            <person name="Medema M.H."/>
            <person name="Devos D.P."/>
            <person name="Kaster A.-K."/>
            <person name="Ovreas L."/>
            <person name="Rohde M."/>
            <person name="Galperin M.Y."/>
            <person name="Jogler C."/>
        </authorList>
    </citation>
    <scope>NUCLEOTIDE SEQUENCE [LARGE SCALE GENOMIC DNA]</scope>
    <source>
        <strain evidence="9 10">ETA_A1</strain>
    </source>
</reference>
<keyword evidence="3" id="KW-0479">Metal-binding</keyword>
<dbReference type="Pfam" id="PF02492">
    <property type="entry name" value="cobW"/>
    <property type="match status" value="1"/>
</dbReference>
<dbReference type="PIRSF" id="PIRSF005624">
    <property type="entry name" value="Ni-bind_GTPase"/>
    <property type="match status" value="1"/>
</dbReference>
<dbReference type="InterPro" id="IPR027417">
    <property type="entry name" value="P-loop_NTPase"/>
</dbReference>
<evidence type="ECO:0000256" key="6">
    <source>
        <dbReference type="ARBA" id="ARBA00022833"/>
    </source>
</evidence>
<keyword evidence="2" id="KW-0533">Nickel</keyword>
<evidence type="ECO:0000256" key="5">
    <source>
        <dbReference type="ARBA" id="ARBA00022801"/>
    </source>
</evidence>
<protein>
    <submittedName>
        <fullName evidence="9">Hydrogenase isoenzymes nickel incorporation protein HypB</fullName>
    </submittedName>
</protein>